<evidence type="ECO:0000313" key="6">
    <source>
        <dbReference type="Proteomes" id="UP000255421"/>
    </source>
</evidence>
<organism evidence="4 5">
    <name type="scientific">Halopelagius longus</name>
    <dbReference type="NCBI Taxonomy" id="1236180"/>
    <lineage>
        <taxon>Archaea</taxon>
        <taxon>Methanobacteriati</taxon>
        <taxon>Methanobacteriota</taxon>
        <taxon>Stenosarchaea group</taxon>
        <taxon>Halobacteria</taxon>
        <taxon>Halobacteriales</taxon>
        <taxon>Haloferacaceae</taxon>
    </lineage>
</organism>
<accession>A0A1H1D3E3</accession>
<feature type="transmembrane region" description="Helical" evidence="1">
    <location>
        <begin position="111"/>
        <end position="130"/>
    </location>
</feature>
<keyword evidence="1" id="KW-0812">Transmembrane</keyword>
<dbReference type="Pfam" id="PF26268">
    <property type="entry name" value="DUF8071"/>
    <property type="match status" value="1"/>
</dbReference>
<dbReference type="Proteomes" id="UP000199289">
    <property type="component" value="Unassembled WGS sequence"/>
</dbReference>
<dbReference type="RefSeq" id="WP_092537312.1">
    <property type="nucleotide sequence ID" value="NZ_FNKQ01000003.1"/>
</dbReference>
<reference evidence="4" key="2">
    <citation type="submission" date="2016-10" db="EMBL/GenBank/DDBJ databases">
        <authorList>
            <person name="de Groot N.N."/>
        </authorList>
    </citation>
    <scope>NUCLEOTIDE SEQUENCE [LARGE SCALE GENOMIC DNA]</scope>
    <source>
        <strain evidence="4">CGMCC 1.12397</strain>
    </source>
</reference>
<feature type="transmembrane region" description="Helical" evidence="1">
    <location>
        <begin position="165"/>
        <end position="187"/>
    </location>
</feature>
<keyword evidence="1" id="KW-1133">Transmembrane helix</keyword>
<dbReference type="InterPro" id="IPR058384">
    <property type="entry name" value="DUF8071"/>
</dbReference>
<name>A0A1H1D3E3_9EURY</name>
<reference evidence="5" key="1">
    <citation type="submission" date="2016-10" db="EMBL/GenBank/DDBJ databases">
        <authorList>
            <person name="Varghese N."/>
            <person name="Submissions S."/>
        </authorList>
    </citation>
    <scope>NUCLEOTIDE SEQUENCE [LARGE SCALE GENOMIC DNA]</scope>
    <source>
        <strain evidence="5">CGMCC 1.12397</strain>
    </source>
</reference>
<evidence type="ECO:0000259" key="2">
    <source>
        <dbReference type="Pfam" id="PF26268"/>
    </source>
</evidence>
<dbReference type="Proteomes" id="UP000255421">
    <property type="component" value="Unassembled WGS sequence"/>
</dbReference>
<dbReference type="EMBL" id="FNKQ01000003">
    <property type="protein sequence ID" value="SDQ70993.1"/>
    <property type="molecule type" value="Genomic_DNA"/>
</dbReference>
<evidence type="ECO:0000256" key="1">
    <source>
        <dbReference type="SAM" id="Phobius"/>
    </source>
</evidence>
<gene>
    <name evidence="3" type="ORF">DWB78_05070</name>
    <name evidence="4" type="ORF">SAMN05216278_2209</name>
</gene>
<feature type="domain" description="DUF8071" evidence="2">
    <location>
        <begin position="26"/>
        <end position="190"/>
    </location>
</feature>
<feature type="transmembrane region" description="Helical" evidence="1">
    <location>
        <begin position="32"/>
        <end position="60"/>
    </location>
</feature>
<evidence type="ECO:0000313" key="4">
    <source>
        <dbReference type="EMBL" id="SDQ70993.1"/>
    </source>
</evidence>
<dbReference type="AlphaFoldDB" id="A0A1H1D3E3"/>
<proteinExistence type="predicted"/>
<reference evidence="3 6" key="3">
    <citation type="submission" date="2018-07" db="EMBL/GenBank/DDBJ databases">
        <title>Genome sequence of extremly halophilic archaeon Halopelagius longus strain BC12-B1.</title>
        <authorList>
            <person name="Zhang X."/>
        </authorList>
    </citation>
    <scope>NUCLEOTIDE SEQUENCE [LARGE SCALE GENOMIC DNA]</scope>
    <source>
        <strain evidence="3 6">BC12-B1</strain>
    </source>
</reference>
<keyword evidence="1" id="KW-0472">Membrane</keyword>
<sequence length="207" mass="21640">MVSKTDERPTGSALESTRKRIRRGIVGTRRRTSAIAVLSAPITAVVTGLLVSATYGYSSIERLVIGDNHPYSLGRWVVDALFGAGPRTVALVGLFLLVAFAAGFAAKNSGLIPTITLVAGPIFGIGLARYGTTVEHFSPSNLHRLFGATAMHFETVGPVETFGTALFVAVLWGVPIGVLGFAVGTLGRRFGGGRTRRRLGGGASSGR</sequence>
<keyword evidence="6" id="KW-1185">Reference proteome</keyword>
<feature type="transmembrane region" description="Helical" evidence="1">
    <location>
        <begin position="80"/>
        <end position="104"/>
    </location>
</feature>
<dbReference type="OrthoDB" id="289155at2157"/>
<evidence type="ECO:0000313" key="3">
    <source>
        <dbReference type="EMBL" id="RDI71150.1"/>
    </source>
</evidence>
<evidence type="ECO:0000313" key="5">
    <source>
        <dbReference type="Proteomes" id="UP000199289"/>
    </source>
</evidence>
<dbReference type="EMBL" id="QQST01000001">
    <property type="protein sequence ID" value="RDI71150.1"/>
    <property type="molecule type" value="Genomic_DNA"/>
</dbReference>
<protein>
    <recommendedName>
        <fullName evidence="2">DUF8071 domain-containing protein</fullName>
    </recommendedName>
</protein>